<keyword evidence="1" id="KW-0472">Membrane</keyword>
<feature type="transmembrane region" description="Helical" evidence="1">
    <location>
        <begin position="59"/>
        <end position="79"/>
    </location>
</feature>
<keyword evidence="3" id="KW-1185">Reference proteome</keyword>
<evidence type="ECO:0000256" key="1">
    <source>
        <dbReference type="SAM" id="Phobius"/>
    </source>
</evidence>
<name>A0ABS6UHK7_9PSEU</name>
<dbReference type="Proteomes" id="UP000694300">
    <property type="component" value="Unassembled WGS sequence"/>
</dbReference>
<keyword evidence="1" id="KW-1133">Transmembrane helix</keyword>
<sequence>MSARVAAPVVTAPPADHRLHAELDLKEGKAATTVQVVFALVAGAMVGLAFVIDLPTGGWGVWTTAAVTAIACLLYTAVHELTHSAVLWAVSGVRPSVALRLPYLVTGNRAYLDRRAFVVVALAPAVLWGAVLIVLLLTVAPQFLLTLYVVTALNFASSAGDYYQACVVARLPRSALIQDDGTTTRVYLPAV</sequence>
<dbReference type="EMBL" id="JADQDF010000001">
    <property type="protein sequence ID" value="MBW0131727.1"/>
    <property type="molecule type" value="Genomic_DNA"/>
</dbReference>
<comment type="caution">
    <text evidence="2">The sequence shown here is derived from an EMBL/GenBank/DDBJ whole genome shotgun (WGS) entry which is preliminary data.</text>
</comment>
<dbReference type="Pfam" id="PF11667">
    <property type="entry name" value="DUF3267"/>
    <property type="match status" value="1"/>
</dbReference>
<feature type="transmembrane region" description="Helical" evidence="1">
    <location>
        <begin position="117"/>
        <end position="137"/>
    </location>
</feature>
<feature type="transmembrane region" description="Helical" evidence="1">
    <location>
        <begin position="33"/>
        <end position="52"/>
    </location>
</feature>
<reference evidence="2 3" key="1">
    <citation type="submission" date="2020-11" db="EMBL/GenBank/DDBJ databases">
        <title>Pseudonocardia abyssalis sp. nov. and Pseudonocardia oceani sp. nov., description and phylogenomic analysis of two novel actinomycetes isolated from the deep Southern Ocean.</title>
        <authorList>
            <person name="Parra J."/>
        </authorList>
    </citation>
    <scope>NUCLEOTIDE SEQUENCE [LARGE SCALE GENOMIC DNA]</scope>
    <source>
        <strain evidence="3">KRD185</strain>
    </source>
</reference>
<accession>A0ABS6UHK7</accession>
<organism evidence="2 3">
    <name type="scientific">Pseudonocardia oceani</name>
    <dbReference type="NCBI Taxonomy" id="2792013"/>
    <lineage>
        <taxon>Bacteria</taxon>
        <taxon>Bacillati</taxon>
        <taxon>Actinomycetota</taxon>
        <taxon>Actinomycetes</taxon>
        <taxon>Pseudonocardiales</taxon>
        <taxon>Pseudonocardiaceae</taxon>
        <taxon>Pseudonocardia</taxon>
    </lineage>
</organism>
<gene>
    <name evidence="2" type="ORF">I4I82_29230</name>
</gene>
<keyword evidence="1" id="KW-0812">Transmembrane</keyword>
<dbReference type="InterPro" id="IPR021683">
    <property type="entry name" value="DUF3267"/>
</dbReference>
<dbReference type="RefSeq" id="WP_218593353.1">
    <property type="nucleotide sequence ID" value="NZ_JADQDE010000285.1"/>
</dbReference>
<evidence type="ECO:0000313" key="3">
    <source>
        <dbReference type="Proteomes" id="UP000694300"/>
    </source>
</evidence>
<evidence type="ECO:0000313" key="2">
    <source>
        <dbReference type="EMBL" id="MBW0131727.1"/>
    </source>
</evidence>
<protein>
    <submittedName>
        <fullName evidence="2">DUF3267 domain-containing protein</fullName>
    </submittedName>
</protein>
<proteinExistence type="predicted"/>